<evidence type="ECO:0000313" key="2">
    <source>
        <dbReference type="EMBL" id="PXF42735.1"/>
    </source>
</evidence>
<dbReference type="AlphaFoldDB" id="A0A2V3IKW9"/>
<evidence type="ECO:0000313" key="3">
    <source>
        <dbReference type="Proteomes" id="UP000247409"/>
    </source>
</evidence>
<comment type="caution">
    <text evidence="2">The sequence shown here is derived from an EMBL/GenBank/DDBJ whole genome shotgun (WGS) entry which is preliminary data.</text>
</comment>
<keyword evidence="3" id="KW-1185">Reference proteome</keyword>
<dbReference type="EMBL" id="NBIV01000152">
    <property type="protein sequence ID" value="PXF42735.1"/>
    <property type="molecule type" value="Genomic_DNA"/>
</dbReference>
<organism evidence="2 3">
    <name type="scientific">Gracilariopsis chorda</name>
    <dbReference type="NCBI Taxonomy" id="448386"/>
    <lineage>
        <taxon>Eukaryota</taxon>
        <taxon>Rhodophyta</taxon>
        <taxon>Florideophyceae</taxon>
        <taxon>Rhodymeniophycidae</taxon>
        <taxon>Gracilariales</taxon>
        <taxon>Gracilariaceae</taxon>
        <taxon>Gracilariopsis</taxon>
    </lineage>
</organism>
<dbReference type="EMBL" id="NBIV01000152">
    <property type="protein sequence ID" value="PXF42732.1"/>
    <property type="molecule type" value="Genomic_DNA"/>
</dbReference>
<reference evidence="2 3" key="1">
    <citation type="journal article" date="2018" name="Mol. Biol. Evol.">
        <title>Analysis of the draft genome of the red seaweed Gracilariopsis chorda provides insights into genome size evolution in Rhodophyta.</title>
        <authorList>
            <person name="Lee J."/>
            <person name="Yang E.C."/>
            <person name="Graf L."/>
            <person name="Yang J.H."/>
            <person name="Qiu H."/>
            <person name="Zel Zion U."/>
            <person name="Chan C.X."/>
            <person name="Stephens T.G."/>
            <person name="Weber A.P.M."/>
            <person name="Boo G.H."/>
            <person name="Boo S.M."/>
            <person name="Kim K.M."/>
            <person name="Shin Y."/>
            <person name="Jung M."/>
            <person name="Lee S.J."/>
            <person name="Yim H.S."/>
            <person name="Lee J.H."/>
            <person name="Bhattacharya D."/>
            <person name="Yoon H.S."/>
        </authorList>
    </citation>
    <scope>NUCLEOTIDE SEQUENCE [LARGE SCALE GENOMIC DNA]</scope>
    <source>
        <strain evidence="2 3">SKKU-2015</strain>
        <tissue evidence="2">Whole body</tissue>
    </source>
</reference>
<accession>A0A2V3IKW9</accession>
<sequence>MKDMFSKGARIVGRDMLIHFTIGRLALEKLDDECLQHFRDMAETAIKNYSNPSVPNSRFTSPIDVAAGSSVEPRSVGVMSGASGYLPREDKYFVKESQ</sequence>
<proteinExistence type="predicted"/>
<evidence type="ECO:0000313" key="1">
    <source>
        <dbReference type="EMBL" id="PXF42732.1"/>
    </source>
</evidence>
<name>A0A2V3IKW9_9FLOR</name>
<gene>
    <name evidence="1" type="ORF">BWQ96_07547</name>
    <name evidence="2" type="ORF">BWQ96_07550</name>
</gene>
<protein>
    <submittedName>
        <fullName evidence="2">Uncharacterized protein</fullName>
    </submittedName>
</protein>
<dbReference type="Proteomes" id="UP000247409">
    <property type="component" value="Unassembled WGS sequence"/>
</dbReference>